<organism evidence="2 3">
    <name type="scientific">Candidatus Woesebacteria bacterium GWA1_42_12</name>
    <dbReference type="NCBI Taxonomy" id="1802472"/>
    <lineage>
        <taxon>Bacteria</taxon>
        <taxon>Candidatus Woeseibacteriota</taxon>
    </lineage>
</organism>
<dbReference type="EMBL" id="MGFK01000011">
    <property type="protein sequence ID" value="OGM04527.1"/>
    <property type="molecule type" value="Genomic_DNA"/>
</dbReference>
<dbReference type="Proteomes" id="UP000177091">
    <property type="component" value="Unassembled WGS sequence"/>
</dbReference>
<dbReference type="SUPFAM" id="SSF55811">
    <property type="entry name" value="Nudix"/>
    <property type="match status" value="1"/>
</dbReference>
<name>A0A1F7WPT7_9BACT</name>
<dbReference type="AlphaFoldDB" id="A0A1F7WPT7"/>
<evidence type="ECO:0000259" key="1">
    <source>
        <dbReference type="PROSITE" id="PS51462"/>
    </source>
</evidence>
<comment type="caution">
    <text evidence="2">The sequence shown here is derived from an EMBL/GenBank/DDBJ whole genome shotgun (WGS) entry which is preliminary data.</text>
</comment>
<dbReference type="InterPro" id="IPR000086">
    <property type="entry name" value="NUDIX_hydrolase_dom"/>
</dbReference>
<feature type="domain" description="Nudix hydrolase" evidence="1">
    <location>
        <begin position="11"/>
        <end position="165"/>
    </location>
</feature>
<sequence length="175" mass="20013">MGKNTRQSPLVREFAAGGVVFKKDKGKILWLVTKGTPGPSFPDNIWRLPKGWLDDEDEKTPGPLAKGKRKATQEEIEEAALREVKEEGGVEAKVIFKLGTEKYFINIKGERILKFVTFFLMEWVRDLPEGFGWETQEVAWLEFEEAERKLSYKREKDILAKASTRLNQGIQGNLV</sequence>
<evidence type="ECO:0000313" key="2">
    <source>
        <dbReference type="EMBL" id="OGM04527.1"/>
    </source>
</evidence>
<reference evidence="2 3" key="1">
    <citation type="journal article" date="2016" name="Nat. Commun.">
        <title>Thousands of microbial genomes shed light on interconnected biogeochemical processes in an aquifer system.</title>
        <authorList>
            <person name="Anantharaman K."/>
            <person name="Brown C.T."/>
            <person name="Hug L.A."/>
            <person name="Sharon I."/>
            <person name="Castelle C.J."/>
            <person name="Probst A.J."/>
            <person name="Thomas B.C."/>
            <person name="Singh A."/>
            <person name="Wilkins M.J."/>
            <person name="Karaoz U."/>
            <person name="Brodie E.L."/>
            <person name="Williams K.H."/>
            <person name="Hubbard S.S."/>
            <person name="Banfield J.F."/>
        </authorList>
    </citation>
    <scope>NUCLEOTIDE SEQUENCE [LARGE SCALE GENOMIC DNA]</scope>
</reference>
<evidence type="ECO:0000313" key="3">
    <source>
        <dbReference type="Proteomes" id="UP000177091"/>
    </source>
</evidence>
<dbReference type="PANTHER" id="PTHR43736:SF1">
    <property type="entry name" value="DIHYDRONEOPTERIN TRIPHOSPHATE DIPHOSPHATASE"/>
    <property type="match status" value="1"/>
</dbReference>
<accession>A0A1F7WPT7</accession>
<dbReference type="Pfam" id="PF00293">
    <property type="entry name" value="NUDIX"/>
    <property type="match status" value="1"/>
</dbReference>
<proteinExistence type="predicted"/>
<dbReference type="PANTHER" id="PTHR43736">
    <property type="entry name" value="ADP-RIBOSE PYROPHOSPHATASE"/>
    <property type="match status" value="1"/>
</dbReference>
<protein>
    <recommendedName>
        <fullName evidence="1">Nudix hydrolase domain-containing protein</fullName>
    </recommendedName>
</protein>
<dbReference type="Gene3D" id="3.90.79.10">
    <property type="entry name" value="Nucleoside Triphosphate Pyrophosphohydrolase"/>
    <property type="match status" value="1"/>
</dbReference>
<gene>
    <name evidence="2" type="ORF">A2112_01420</name>
</gene>
<dbReference type="InterPro" id="IPR015797">
    <property type="entry name" value="NUDIX_hydrolase-like_dom_sf"/>
</dbReference>
<dbReference type="PROSITE" id="PS51462">
    <property type="entry name" value="NUDIX"/>
    <property type="match status" value="1"/>
</dbReference>